<keyword evidence="2 4" id="KW-0863">Zinc-finger</keyword>
<feature type="region of interest" description="Disordered" evidence="5">
    <location>
        <begin position="321"/>
        <end position="345"/>
    </location>
</feature>
<dbReference type="AlphaFoldDB" id="A0A7S4QC66"/>
<gene>
    <name evidence="8" type="ORF">DBRI00130_LOCUS243</name>
</gene>
<dbReference type="InterPro" id="IPR041367">
    <property type="entry name" value="Znf-CCCH_4"/>
</dbReference>
<sequence>MAKATAERNRRPSDDQFFVPGCKIALYDTLTFIYIEEKTTDCYDDDENDYDLSTEENVVYRCSMPGCEATFDTLSACDKHYQESHVFECSECKAVFPNNHLLDLHLQETHDSYFATALERSKASYQCLVSSCHEVFRTDNERCMHLRSKHGYPKWFRFHPRSKEHIAVKKKEDDKNVTEKKQLKWMEKRNVKSDNFALLEHDLKIDEVEKENFVFSPQHRSHTDGIKVYGKIQNKCSNSNEASTNNEMKISDETIQAGETPMDLPDERSKLENKKLERRERQKKKRATIPCRFFASKGGCWRGEKCMFLHDLSCNFEYSSNNRRDDEQHNNGWNQKADENKMDTDPLINDLANCMERKARVTVPDKIVFGKRRSRQGRIMRK</sequence>
<dbReference type="SUPFAM" id="SSF90229">
    <property type="entry name" value="CCCH zinc finger"/>
    <property type="match status" value="1"/>
</dbReference>
<dbReference type="InterPro" id="IPR036855">
    <property type="entry name" value="Znf_CCCH_sf"/>
</dbReference>
<dbReference type="PANTHER" id="PTHR21354">
    <property type="entry name" value="ZINC FINGER PROTEIN 511"/>
    <property type="match status" value="1"/>
</dbReference>
<evidence type="ECO:0000256" key="4">
    <source>
        <dbReference type="PROSITE-ProRule" id="PRU00723"/>
    </source>
</evidence>
<feature type="domain" description="C3H1-type" evidence="6">
    <location>
        <begin position="285"/>
        <end position="313"/>
    </location>
</feature>
<proteinExistence type="predicted"/>
<keyword evidence="1 4" id="KW-0479">Metal-binding</keyword>
<organism evidence="8">
    <name type="scientific">Ditylum brightwellii</name>
    <dbReference type="NCBI Taxonomy" id="49249"/>
    <lineage>
        <taxon>Eukaryota</taxon>
        <taxon>Sar</taxon>
        <taxon>Stramenopiles</taxon>
        <taxon>Ochrophyta</taxon>
        <taxon>Bacillariophyta</taxon>
        <taxon>Mediophyceae</taxon>
        <taxon>Lithodesmiophycidae</taxon>
        <taxon>Lithodesmiales</taxon>
        <taxon>Lithodesmiaceae</taxon>
        <taxon>Ditylum</taxon>
    </lineage>
</organism>
<protein>
    <recommendedName>
        <fullName evidence="9">C3H1-type domain-containing protein</fullName>
    </recommendedName>
</protein>
<dbReference type="InterPro" id="IPR013087">
    <property type="entry name" value="Znf_C2H2_type"/>
</dbReference>
<evidence type="ECO:0000256" key="1">
    <source>
        <dbReference type="ARBA" id="ARBA00022723"/>
    </source>
</evidence>
<evidence type="ECO:0000313" key="8">
    <source>
        <dbReference type="EMBL" id="CAE4578207.1"/>
    </source>
</evidence>
<dbReference type="PANTHER" id="PTHR21354:SF0">
    <property type="entry name" value="ZINC FINGER PROTEIN 511"/>
    <property type="match status" value="1"/>
</dbReference>
<feature type="zinc finger region" description="C3H1-type" evidence="4">
    <location>
        <begin position="285"/>
        <end position="313"/>
    </location>
</feature>
<dbReference type="EMBL" id="HBNS01000292">
    <property type="protein sequence ID" value="CAE4578207.1"/>
    <property type="molecule type" value="Transcribed_RNA"/>
</dbReference>
<dbReference type="PROSITE" id="PS50103">
    <property type="entry name" value="ZF_C3H1"/>
    <property type="match status" value="1"/>
</dbReference>
<dbReference type="GO" id="GO:0008270">
    <property type="term" value="F:zinc ion binding"/>
    <property type="evidence" value="ECO:0007669"/>
    <property type="project" value="UniProtKB-KW"/>
</dbReference>
<dbReference type="Gene3D" id="4.10.1000.10">
    <property type="entry name" value="Zinc finger, CCCH-type"/>
    <property type="match status" value="1"/>
</dbReference>
<evidence type="ECO:0000256" key="5">
    <source>
        <dbReference type="SAM" id="MobiDB-lite"/>
    </source>
</evidence>
<name>A0A7S4QC66_9STRA</name>
<dbReference type="Pfam" id="PF18044">
    <property type="entry name" value="zf-CCCH_4"/>
    <property type="match status" value="1"/>
</dbReference>
<dbReference type="PROSITE" id="PS50157">
    <property type="entry name" value="ZINC_FINGER_C2H2_2"/>
    <property type="match status" value="1"/>
</dbReference>
<evidence type="ECO:0008006" key="9">
    <source>
        <dbReference type="Google" id="ProtNLM"/>
    </source>
</evidence>
<feature type="domain" description="C2H2-type" evidence="7">
    <location>
        <begin position="87"/>
        <end position="110"/>
    </location>
</feature>
<dbReference type="InterPro" id="IPR039258">
    <property type="entry name" value="ZNF511"/>
</dbReference>
<evidence type="ECO:0000259" key="6">
    <source>
        <dbReference type="PROSITE" id="PS50103"/>
    </source>
</evidence>
<dbReference type="Gene3D" id="3.30.160.60">
    <property type="entry name" value="Classic Zinc Finger"/>
    <property type="match status" value="1"/>
</dbReference>
<keyword evidence="3 4" id="KW-0862">Zinc</keyword>
<dbReference type="SMART" id="SM00355">
    <property type="entry name" value="ZnF_C2H2"/>
    <property type="match status" value="3"/>
</dbReference>
<evidence type="ECO:0000256" key="2">
    <source>
        <dbReference type="ARBA" id="ARBA00022771"/>
    </source>
</evidence>
<dbReference type="PROSITE" id="PS00028">
    <property type="entry name" value="ZINC_FINGER_C2H2_1"/>
    <property type="match status" value="3"/>
</dbReference>
<dbReference type="InterPro" id="IPR000571">
    <property type="entry name" value="Znf_CCCH"/>
</dbReference>
<reference evidence="8" key="1">
    <citation type="submission" date="2021-01" db="EMBL/GenBank/DDBJ databases">
        <authorList>
            <person name="Corre E."/>
            <person name="Pelletier E."/>
            <person name="Niang G."/>
            <person name="Scheremetjew M."/>
            <person name="Finn R."/>
            <person name="Kale V."/>
            <person name="Holt S."/>
            <person name="Cochrane G."/>
            <person name="Meng A."/>
            <person name="Brown T."/>
            <person name="Cohen L."/>
        </authorList>
    </citation>
    <scope>NUCLEOTIDE SEQUENCE</scope>
    <source>
        <strain evidence="8">GSO104</strain>
    </source>
</reference>
<evidence type="ECO:0000259" key="7">
    <source>
        <dbReference type="PROSITE" id="PS50157"/>
    </source>
</evidence>
<accession>A0A7S4QC66</accession>
<evidence type="ECO:0000256" key="3">
    <source>
        <dbReference type="ARBA" id="ARBA00022833"/>
    </source>
</evidence>
<dbReference type="SMART" id="SM00356">
    <property type="entry name" value="ZnF_C3H1"/>
    <property type="match status" value="1"/>
</dbReference>